<dbReference type="OrthoDB" id="66534at2759"/>
<organism evidence="2 3">
    <name type="scientific">Aphanomyces stellatus</name>
    <dbReference type="NCBI Taxonomy" id="120398"/>
    <lineage>
        <taxon>Eukaryota</taxon>
        <taxon>Sar</taxon>
        <taxon>Stramenopiles</taxon>
        <taxon>Oomycota</taxon>
        <taxon>Saprolegniomycetes</taxon>
        <taxon>Saprolegniales</taxon>
        <taxon>Verrucalvaceae</taxon>
        <taxon>Aphanomyces</taxon>
    </lineage>
</organism>
<reference evidence="2 3" key="1">
    <citation type="submission" date="2019-03" db="EMBL/GenBank/DDBJ databases">
        <authorList>
            <person name="Gaulin E."/>
            <person name="Dumas B."/>
        </authorList>
    </citation>
    <scope>NUCLEOTIDE SEQUENCE [LARGE SCALE GENOMIC DNA]</scope>
    <source>
        <strain evidence="2">CBS 568.67</strain>
    </source>
</reference>
<reference evidence="1" key="2">
    <citation type="submission" date="2019-06" db="EMBL/GenBank/DDBJ databases">
        <title>Genomics analysis of Aphanomyces spp. identifies a new class of oomycete effector associated with host adaptation.</title>
        <authorList>
            <person name="Gaulin E."/>
        </authorList>
    </citation>
    <scope>NUCLEOTIDE SEQUENCE</scope>
    <source>
        <strain evidence="1">CBS 578.67</strain>
    </source>
</reference>
<protein>
    <submittedName>
        <fullName evidence="2">Aste57867_13026 protein</fullName>
    </submittedName>
</protein>
<dbReference type="AlphaFoldDB" id="A0A485KX40"/>
<sequence length="233" mass="26555">MLDRLEDAIHGVVYGFLSAKDLVAVTSSCRVTHATAKIHAEMAWKHLFFLDFVDTALRPPRTCTLQRRNAFSDLDTATSPTMKPPPRYHHQQLVSMAWSERYRQAIHMRSQLRRDDVALGMEMQRLSRLRRTRDEMQEEAESPLPSPPVMVSAWRRFFGRPEITSPKADDRQLALHNQITACAHDIFGRRKQLRKAFHAIVGFISSATLEWSDGAEAHVNGEDDDDDVSSSGE</sequence>
<dbReference type="Proteomes" id="UP000332933">
    <property type="component" value="Unassembled WGS sequence"/>
</dbReference>
<evidence type="ECO:0000313" key="1">
    <source>
        <dbReference type="EMBL" id="KAF0696194.1"/>
    </source>
</evidence>
<proteinExistence type="predicted"/>
<dbReference type="EMBL" id="VJMH01005419">
    <property type="protein sequence ID" value="KAF0696194.1"/>
    <property type="molecule type" value="Genomic_DNA"/>
</dbReference>
<name>A0A485KX40_9STRA</name>
<dbReference type="EMBL" id="CAADRA010005440">
    <property type="protein sequence ID" value="VFT89871.1"/>
    <property type="molecule type" value="Genomic_DNA"/>
</dbReference>
<gene>
    <name evidence="2" type="primary">Aste57867_13026</name>
    <name evidence="1" type="ORF">As57867_012978</name>
    <name evidence="2" type="ORF">ASTE57867_13026</name>
</gene>
<evidence type="ECO:0000313" key="3">
    <source>
        <dbReference type="Proteomes" id="UP000332933"/>
    </source>
</evidence>
<keyword evidence="3" id="KW-1185">Reference proteome</keyword>
<accession>A0A485KX40</accession>
<evidence type="ECO:0000313" key="2">
    <source>
        <dbReference type="EMBL" id="VFT89871.1"/>
    </source>
</evidence>